<dbReference type="STRING" id="503106.A0A218ZH31"/>
<dbReference type="GO" id="GO:0005634">
    <property type="term" value="C:nucleus"/>
    <property type="evidence" value="ECO:0007669"/>
    <property type="project" value="TreeGrafter"/>
</dbReference>
<dbReference type="GO" id="GO:0006396">
    <property type="term" value="P:RNA processing"/>
    <property type="evidence" value="ECO:0007669"/>
    <property type="project" value="InterPro"/>
</dbReference>
<organism evidence="3 4">
    <name type="scientific">Diplocarpon coronariae</name>
    <dbReference type="NCBI Taxonomy" id="2795749"/>
    <lineage>
        <taxon>Eukaryota</taxon>
        <taxon>Fungi</taxon>
        <taxon>Dikarya</taxon>
        <taxon>Ascomycota</taxon>
        <taxon>Pezizomycotina</taxon>
        <taxon>Leotiomycetes</taxon>
        <taxon>Helotiales</taxon>
        <taxon>Drepanopezizaceae</taxon>
        <taxon>Diplocarpon</taxon>
    </lineage>
</organism>
<dbReference type="Gene3D" id="3.30.360.20">
    <property type="entry name" value="RNA 3'-terminal phosphate cyclase, insert domain"/>
    <property type="match status" value="1"/>
</dbReference>
<dbReference type="InterPro" id="IPR037136">
    <property type="entry name" value="RNA3'_phos_cyclase_dom_sf"/>
</dbReference>
<dbReference type="PANTHER" id="PTHR11096">
    <property type="entry name" value="RNA 3' TERMINAL PHOSPHATE CYCLASE"/>
    <property type="match status" value="1"/>
</dbReference>
<evidence type="ECO:0000259" key="2">
    <source>
        <dbReference type="Pfam" id="PF01137"/>
    </source>
</evidence>
<sequence length="361" mass="39261">MSEVTPVKKVLTLDGRTGEGGGQVVRIAVALAALTGTPIRINNVRGNRAANQRGGGLRAQHVACIKCLADATEAEVTDCFVGSKAFGFKTKLPPEAIKSRNIRVQMDSVASILLVFQATLPFFLFAGDEHGSPITLTIQGGTNVSFSLSFEYLDQVLLPALERFGIKVDRQLENRGWSHGTRQIGSAKFVITPLILGQSLKKPMWPEKRGDIVRIDVSLLIPTQVQGPLTRLLELQLDLIFPGAEVNFRLVEDSKHNARNYALLVAHTSTGLRFGRDWLYGGKTRGKSAEDLATEIASQVTKELDAEVRKGGVVDEYLQDQLVVFQALASGTSSIPRTADARHSSSEREDRMDGSFGDGSF</sequence>
<dbReference type="InterPro" id="IPR036553">
    <property type="entry name" value="RPTC_insert"/>
</dbReference>
<protein>
    <recommendedName>
        <fullName evidence="2">RNA 3'-terminal phosphate cyclase domain-containing protein</fullName>
    </recommendedName>
</protein>
<dbReference type="SUPFAM" id="SSF55205">
    <property type="entry name" value="EPT/RTPC-like"/>
    <property type="match status" value="1"/>
</dbReference>
<feature type="domain" description="RNA 3'-terminal phosphate cyclase" evidence="2">
    <location>
        <begin position="18"/>
        <end position="336"/>
    </location>
</feature>
<evidence type="ECO:0000256" key="1">
    <source>
        <dbReference type="SAM" id="MobiDB-lite"/>
    </source>
</evidence>
<dbReference type="InterPro" id="IPR013792">
    <property type="entry name" value="RNA3'P_cycl/enolpyr_Trfase_a/b"/>
</dbReference>
<keyword evidence="4" id="KW-1185">Reference proteome</keyword>
<gene>
    <name evidence="3" type="ORF">B2J93_9613</name>
</gene>
<evidence type="ECO:0000313" key="4">
    <source>
        <dbReference type="Proteomes" id="UP000242519"/>
    </source>
</evidence>
<dbReference type="Proteomes" id="UP000242519">
    <property type="component" value="Unassembled WGS sequence"/>
</dbReference>
<dbReference type="InParanoid" id="A0A218ZH31"/>
<evidence type="ECO:0000313" key="3">
    <source>
        <dbReference type="EMBL" id="OWP06900.1"/>
    </source>
</evidence>
<reference evidence="3 4" key="1">
    <citation type="submission" date="2017-04" db="EMBL/GenBank/DDBJ databases">
        <title>Draft genome sequence of Marssonina coronaria NL1: causal agent of apple blotch.</title>
        <authorList>
            <person name="Cheng Q."/>
        </authorList>
    </citation>
    <scope>NUCLEOTIDE SEQUENCE [LARGE SCALE GENOMIC DNA]</scope>
    <source>
        <strain evidence="3 4">NL1</strain>
    </source>
</reference>
<feature type="compositionally biased region" description="Basic and acidic residues" evidence="1">
    <location>
        <begin position="339"/>
        <end position="353"/>
    </location>
</feature>
<dbReference type="InterPro" id="IPR000228">
    <property type="entry name" value="RNA3'_term_phos_cyc"/>
</dbReference>
<dbReference type="Gene3D" id="3.65.10.20">
    <property type="entry name" value="RNA 3'-terminal phosphate cyclase domain"/>
    <property type="match status" value="1"/>
</dbReference>
<feature type="region of interest" description="Disordered" evidence="1">
    <location>
        <begin position="336"/>
        <end position="361"/>
    </location>
</feature>
<comment type="caution">
    <text evidence="3">The sequence shown here is derived from an EMBL/GenBank/DDBJ whole genome shotgun (WGS) entry which is preliminary data.</text>
</comment>
<proteinExistence type="predicted"/>
<dbReference type="AlphaFoldDB" id="A0A218ZH31"/>
<dbReference type="EMBL" id="MZNU01000027">
    <property type="protein sequence ID" value="OWP06900.1"/>
    <property type="molecule type" value="Genomic_DNA"/>
</dbReference>
<name>A0A218ZH31_9HELO</name>
<dbReference type="OrthoDB" id="25029at2759"/>
<accession>A0A218ZH31</accession>
<dbReference type="PANTHER" id="PTHR11096:SF0">
    <property type="entry name" value="RNA 3'-TERMINAL PHOSPHATE CYCLASE"/>
    <property type="match status" value="1"/>
</dbReference>
<dbReference type="InterPro" id="IPR023797">
    <property type="entry name" value="RNA3'_phos_cyclase_dom"/>
</dbReference>
<dbReference type="GO" id="GO:0003963">
    <property type="term" value="F:RNA-3'-phosphate cyclase activity"/>
    <property type="evidence" value="ECO:0007669"/>
    <property type="project" value="TreeGrafter"/>
</dbReference>
<dbReference type="Pfam" id="PF01137">
    <property type="entry name" value="RTC"/>
    <property type="match status" value="1"/>
</dbReference>